<proteinExistence type="predicted"/>
<evidence type="ECO:0008006" key="4">
    <source>
        <dbReference type="Google" id="ProtNLM"/>
    </source>
</evidence>
<evidence type="ECO:0000313" key="3">
    <source>
        <dbReference type="Proteomes" id="UP000254101"/>
    </source>
</evidence>
<keyword evidence="1" id="KW-0812">Transmembrane</keyword>
<evidence type="ECO:0000256" key="1">
    <source>
        <dbReference type="SAM" id="Phobius"/>
    </source>
</evidence>
<feature type="transmembrane region" description="Helical" evidence="1">
    <location>
        <begin position="88"/>
        <end position="106"/>
    </location>
</feature>
<name>A0A395LKU9_9SPHN</name>
<gene>
    <name evidence="2" type="ORF">DL238_15385</name>
</gene>
<comment type="caution">
    <text evidence="2">The sequence shown here is derived from an EMBL/GenBank/DDBJ whole genome shotgun (WGS) entry which is preliminary data.</text>
</comment>
<dbReference type="Proteomes" id="UP000254101">
    <property type="component" value="Unassembled WGS sequence"/>
</dbReference>
<dbReference type="OrthoDB" id="7408327at2"/>
<keyword evidence="1" id="KW-0472">Membrane</keyword>
<dbReference type="AlphaFoldDB" id="A0A395LKU9"/>
<protein>
    <recommendedName>
        <fullName evidence="4">DUF2178 domain-containing protein</fullName>
    </recommendedName>
</protein>
<reference evidence="2 3" key="1">
    <citation type="submission" date="2018-07" db="EMBL/GenBank/DDBJ databases">
        <title>Erythrobacter nanhaiensis sp. nov., a novel member of the genus Erythrobacter isolated from the South China Sea.</title>
        <authorList>
            <person name="Chen X."/>
            <person name="Liu J."/>
        </authorList>
    </citation>
    <scope>NUCLEOTIDE SEQUENCE [LARGE SCALE GENOMIC DNA]</scope>
    <source>
        <strain evidence="2 3">S-5</strain>
    </source>
</reference>
<accession>A0A395LKU9</accession>
<keyword evidence="1" id="KW-1133">Transmembrane helix</keyword>
<dbReference type="RefSeq" id="WP_115493311.1">
    <property type="nucleotide sequence ID" value="NZ_JACHWW010000002.1"/>
</dbReference>
<organism evidence="2 3">
    <name type="scientific">Alteriqipengyuania lutimaris</name>
    <dbReference type="NCBI Taxonomy" id="1538146"/>
    <lineage>
        <taxon>Bacteria</taxon>
        <taxon>Pseudomonadati</taxon>
        <taxon>Pseudomonadota</taxon>
        <taxon>Alphaproteobacteria</taxon>
        <taxon>Sphingomonadales</taxon>
        <taxon>Erythrobacteraceae</taxon>
        <taxon>Alteriqipengyuania</taxon>
    </lineage>
</organism>
<sequence length="142" mass="15667">MTNDIERADELSRNRAYMAPFIGLLILAVRQVVLANWDWEAVTWWQGAIWFVLVGFAAATLFWGGMWFPKHLREIGDDEVTRANRAKAVTRGFLAALFVAMLVFVVAPFEPLSAQEAAHLIVSVGLAGALLSFGLLETFGNG</sequence>
<evidence type="ECO:0000313" key="2">
    <source>
        <dbReference type="EMBL" id="RDS76044.1"/>
    </source>
</evidence>
<feature type="transmembrane region" description="Helical" evidence="1">
    <location>
        <begin position="118"/>
        <end position="136"/>
    </location>
</feature>
<feature type="transmembrane region" description="Helical" evidence="1">
    <location>
        <begin position="49"/>
        <end position="68"/>
    </location>
</feature>
<dbReference type="EMBL" id="QRBB01000002">
    <property type="protein sequence ID" value="RDS76044.1"/>
    <property type="molecule type" value="Genomic_DNA"/>
</dbReference>
<keyword evidence="3" id="KW-1185">Reference proteome</keyword>
<feature type="transmembrane region" description="Helical" evidence="1">
    <location>
        <begin position="16"/>
        <end position="37"/>
    </location>
</feature>